<dbReference type="Pfam" id="PF10145">
    <property type="entry name" value="PhageMin_Tail"/>
    <property type="match status" value="1"/>
</dbReference>
<protein>
    <recommendedName>
        <fullName evidence="4">Phage tail tape measure protein domain-containing protein</fullName>
    </recommendedName>
</protein>
<dbReference type="eggNOG" id="COG5280">
    <property type="taxonomic scope" value="Bacteria"/>
</dbReference>
<accession>C0CKW2</accession>
<sequence>MREVKAVANRIKGITVEIGGDTTGLDKALKSVNSSITKTQSALNDVNRLLKLDPSNTVLVAQKQELLAQAVSQTEEKLSALEAAQEQVAAAFARGDIGADKYQAFQREIEETRGKLNKYKADLSDLQTEQDALSQNTARLEKLFAATGTEVDDYADILGSRLTSAIKNGTANSDQLRTALEKIGKSATGGKADIRQLTDALDTVDDGQAIQNLIQQLNEAGDAAENTADDVGQIAENTKGAALMQAADQLSAVSDKIQEIGDKALDAYTDTESAVTKVNAYFGETGQAAEQSANVIKNVYSSGVGESMDAVANAVLMVKKNLGDLSETDLTNLTQQAITLEELYGIDMNETLRGVNSLMQQYGLTAQEAMDYIVVGTQNGLDKTNELGDNLSEYAGKFAQAGYSASEYFQLLDNGLKNGAYNLDKVNDAINEVTTRLVDGTIGESIGMFSTKTQELFTSWQNGGATQKQVIDSIVADIAGCTNQQEALNLAALAFGTMAEDGNLKFITSLTSVGSTYDSVKGSAQGLFDATTTPMQEMESNTRKLQQSLVPLGEKLAEIANTILPPLVAVIQTVSSWFQQLPGPVQNFIVILGVLLAAFTALTPVIAALAVSVGALNIFLLPIIAVIAAVAAAIAGIIAIIQNWGAITEWFGNLWNTICNGIGTMIESVKTWFSNLWTHLQNVWNGICNVVQTAVMLLGSIIQGAVDIITLPFRFIWENCKDIVTSVWNGIKDTVSSVLSAISGVISSIMGAIQNVISSIWNAISSKVSAVVNAIKNTVTSVFNAIKSVASTVWNGIKSVISTVVDGIKSKVSSVFNAVKSTVSSVFNGIKSTSTTVWNGIKTAITKPIEAAKNTIKGIVDKISGFFSGMKLELPKIKLPHFKITGKLSLAPPSVPHLSIDWYKKGGILTKPTIFGMNGSSLMAGGEAGREAVLPLKGFYQQLENILSSRMNTSAMEKYLAIIAENSCKGLYLDDGTLVGHLLPAIDSGLGKTQKLQRRLSL</sequence>
<reference evidence="5 6" key="1">
    <citation type="submission" date="2009-01" db="EMBL/GenBank/DDBJ databases">
        <authorList>
            <person name="Fulton L."/>
            <person name="Clifton S."/>
            <person name="Fulton B."/>
            <person name="Xu J."/>
            <person name="Minx P."/>
            <person name="Pepin K.H."/>
            <person name="Johnson M."/>
            <person name="Bhonagiri V."/>
            <person name="Nash W.E."/>
            <person name="Mardis E.R."/>
            <person name="Wilson R.K."/>
        </authorList>
    </citation>
    <scope>NUCLEOTIDE SEQUENCE [LARGE SCALE GENOMIC DNA]</scope>
    <source>
        <strain evidence="6">DSM 10507 / JCM 14656 / S5a33</strain>
    </source>
</reference>
<evidence type="ECO:0000313" key="5">
    <source>
        <dbReference type="EMBL" id="EEG49669.1"/>
    </source>
</evidence>
<dbReference type="HOGENOM" id="CLU_002005_0_0_9"/>
<feature type="domain" description="Phage tail tape measure protein" evidence="4">
    <location>
        <begin position="304"/>
        <end position="493"/>
    </location>
</feature>
<dbReference type="PATRIC" id="fig|476272.21.peg.2831"/>
<keyword evidence="1" id="KW-1188">Viral release from host cell</keyword>
<keyword evidence="2" id="KW-0175">Coiled coil</keyword>
<dbReference type="eggNOG" id="COG5412">
    <property type="taxonomic scope" value="Bacteria"/>
</dbReference>
<dbReference type="RefSeq" id="WP_005947639.1">
    <property type="nucleotide sequence ID" value="NZ_CP136423.1"/>
</dbReference>
<evidence type="ECO:0000313" key="6">
    <source>
        <dbReference type="Proteomes" id="UP000003100"/>
    </source>
</evidence>
<keyword evidence="3" id="KW-1133">Transmembrane helix</keyword>
<dbReference type="AlphaFoldDB" id="C0CKW2"/>
<dbReference type="PANTHER" id="PTHR37813:SF1">
    <property type="entry name" value="FELS-2 PROPHAGE PROTEIN"/>
    <property type="match status" value="1"/>
</dbReference>
<proteinExistence type="predicted"/>
<dbReference type="InterPro" id="IPR010090">
    <property type="entry name" value="Phage_tape_meas"/>
</dbReference>
<evidence type="ECO:0000256" key="3">
    <source>
        <dbReference type="SAM" id="Phobius"/>
    </source>
</evidence>
<keyword evidence="3" id="KW-0472">Membrane</keyword>
<comment type="caution">
    <text evidence="5">The sequence shown here is derived from an EMBL/GenBank/DDBJ whole genome shotgun (WGS) entry which is preliminary data.</text>
</comment>
<dbReference type="PANTHER" id="PTHR37813">
    <property type="entry name" value="FELS-2 PROPHAGE PROTEIN"/>
    <property type="match status" value="1"/>
</dbReference>
<keyword evidence="3" id="KW-0812">Transmembrane</keyword>
<feature type="coiled-coil region" evidence="2">
    <location>
        <begin position="64"/>
        <end position="143"/>
    </location>
</feature>
<keyword evidence="6" id="KW-1185">Reference proteome</keyword>
<name>C0CKW2_BLAHS</name>
<dbReference type="SUPFAM" id="SSF48371">
    <property type="entry name" value="ARM repeat"/>
    <property type="match status" value="1"/>
</dbReference>
<evidence type="ECO:0000256" key="1">
    <source>
        <dbReference type="ARBA" id="ARBA00022612"/>
    </source>
</evidence>
<feature type="transmembrane region" description="Helical" evidence="3">
    <location>
        <begin position="618"/>
        <end position="641"/>
    </location>
</feature>
<feature type="transmembrane region" description="Helical" evidence="3">
    <location>
        <begin position="588"/>
        <end position="611"/>
    </location>
</feature>
<evidence type="ECO:0000259" key="4">
    <source>
        <dbReference type="Pfam" id="PF10145"/>
    </source>
</evidence>
<evidence type="ECO:0000256" key="2">
    <source>
        <dbReference type="SAM" id="Coils"/>
    </source>
</evidence>
<reference evidence="5 6" key="2">
    <citation type="submission" date="2009-02" db="EMBL/GenBank/DDBJ databases">
        <title>Draft genome sequence of Blautia hydrogenotrophica DSM 10507 (Ruminococcus hydrogenotrophicus DSM 10507).</title>
        <authorList>
            <person name="Sudarsanam P."/>
            <person name="Ley R."/>
            <person name="Guruge J."/>
            <person name="Turnbaugh P.J."/>
            <person name="Mahowald M."/>
            <person name="Liep D."/>
            <person name="Gordon J."/>
        </authorList>
    </citation>
    <scope>NUCLEOTIDE SEQUENCE [LARGE SCALE GENOMIC DNA]</scope>
    <source>
        <strain evidence="6">DSM 10507 / JCM 14656 / S5a33</strain>
    </source>
</reference>
<dbReference type="InterPro" id="IPR016024">
    <property type="entry name" value="ARM-type_fold"/>
</dbReference>
<dbReference type="EMBL" id="ACBZ01000071">
    <property type="protein sequence ID" value="EEG49669.1"/>
    <property type="molecule type" value="Genomic_DNA"/>
</dbReference>
<gene>
    <name evidence="5" type="ORF">RUMHYD_01482</name>
</gene>
<dbReference type="Proteomes" id="UP000003100">
    <property type="component" value="Unassembled WGS sequence"/>
</dbReference>
<dbReference type="Gene3D" id="1.20.120.20">
    <property type="entry name" value="Apolipoprotein"/>
    <property type="match status" value="2"/>
</dbReference>
<organism evidence="5 6">
    <name type="scientific">Blautia hydrogenotrophica (strain DSM 10507 / JCM 14656 / S5a33)</name>
    <name type="common">Ruminococcus hydrogenotrophicus</name>
    <dbReference type="NCBI Taxonomy" id="476272"/>
    <lineage>
        <taxon>Bacteria</taxon>
        <taxon>Bacillati</taxon>
        <taxon>Bacillota</taxon>
        <taxon>Clostridia</taxon>
        <taxon>Lachnospirales</taxon>
        <taxon>Lachnospiraceae</taxon>
        <taxon>Blautia</taxon>
    </lineage>
</organism>
<dbReference type="GeneID" id="86820700"/>